<dbReference type="InterPro" id="IPR023997">
    <property type="entry name" value="TonB-dep_OMP_SusC/RagA_CS"/>
</dbReference>
<feature type="chain" id="PRO_5044080735" evidence="8">
    <location>
        <begin position="24"/>
        <end position="1121"/>
    </location>
</feature>
<evidence type="ECO:0000313" key="10">
    <source>
        <dbReference type="EMBL" id="MTU30737.1"/>
    </source>
</evidence>
<reference evidence="11 12" key="1">
    <citation type="submission" date="2018-08" db="EMBL/GenBank/DDBJ databases">
        <title>A genome reference for cultivated species of the human gut microbiota.</title>
        <authorList>
            <person name="Zou Y."/>
            <person name="Xue W."/>
            <person name="Luo G."/>
        </authorList>
    </citation>
    <scope>NUCLEOTIDE SEQUENCE [LARGE SCALE GENOMIC DNA]</scope>
    <source>
        <strain evidence="11 12">AM34-17</strain>
    </source>
</reference>
<keyword evidence="2 7" id="KW-0813">Transport</keyword>
<dbReference type="SUPFAM" id="SSF49464">
    <property type="entry name" value="Carboxypeptidase regulatory domain-like"/>
    <property type="match status" value="1"/>
</dbReference>
<dbReference type="InterPro" id="IPR023996">
    <property type="entry name" value="TonB-dep_OMP_SusC/RagA"/>
</dbReference>
<evidence type="ECO:0000256" key="6">
    <source>
        <dbReference type="ARBA" id="ARBA00023237"/>
    </source>
</evidence>
<accession>A0A3E4ZPH3</accession>
<feature type="domain" description="Secretin/TonB short N-terminal" evidence="9">
    <location>
        <begin position="55"/>
        <end position="106"/>
    </location>
</feature>
<dbReference type="InterPro" id="IPR039426">
    <property type="entry name" value="TonB-dep_rcpt-like"/>
</dbReference>
<evidence type="ECO:0000256" key="7">
    <source>
        <dbReference type="PROSITE-ProRule" id="PRU01360"/>
    </source>
</evidence>
<dbReference type="FunFam" id="2.170.130.10:FF:000008">
    <property type="entry name" value="SusC/RagA family TonB-linked outer membrane protein"/>
    <property type="match status" value="1"/>
</dbReference>
<evidence type="ECO:0000256" key="3">
    <source>
        <dbReference type="ARBA" id="ARBA00022452"/>
    </source>
</evidence>
<evidence type="ECO:0000256" key="4">
    <source>
        <dbReference type="ARBA" id="ARBA00022692"/>
    </source>
</evidence>
<comment type="similarity">
    <text evidence="7">Belongs to the TonB-dependent receptor family.</text>
</comment>
<name>A0A3E4ZPH3_9BACT</name>
<sequence>MKNNTRFSICLLFLWMSMNFCLAAETYSQETFFTIESNNLTVKEVFNKIEKESEYIFFYLDNSVDLNRKVSVKARKEQVSKILDQIFEGTDTHYYISDRQIIISKDEKAAPVSLQQKGQTITGIVKDATGEPVIGANIVEKGTTNGTITDMNGQFTLTVNPKAVLQISYIGFNTLDMPVGNKSSLTIKLTEDTKALDEVVVVGYGVMRKSDLTGSVGSVKSDVIQKQAISSFDQGLQGKVAGVQVMATSGSPGGVVDIRIRGGNSLTSGNQPLYVIDGYPVTAGGSAGGSGAGQNPLATLNPGDIESMEILKDASATSIYGSRGANGVILITTKRGKQGKTTVTYDGYVGFQHVAKKLDMMNATEWAEMVNEGAETDGRPIYYSNTSSDPLYPAMSQLGEGTDWQDQIFRTAPIHSHNVSVNGGSENTKFAVVASYFGQEGVVKNQDFNRVSLRNNIDTKISKVVDLSTSLTISRVFANTGRENGDGGGNTSIINASLVMPPTVPIYDPTTGEYVRLNYLPGSSTVPNPVPYVKHLQDKGTIDRILASADLTFHIIDGLTLKVSGGADMSNASREVYEPKETYRGYNANGIAEQQSRRSSSYSNENVLTYIKKIGQHSLNVMVGSSLLYEENKTGSMTARDFISDVYGYNNLDAGAQWDKPNTGRSKSTLLSGFGRINYVLMDKYLFTVTGRADGSSKFGANNKWAFFPSFAAAWRINQEKFMKNIDWISNLKIRGSWGVTGNQNIPAYSSPEKMNTYTYPIGGVTSVGIGAGNMPNPDLKWETTAITDIGIDLGVFNNRINFTADYYYKKTTDLLWNISVPLTTGFGTVLKNIGSLQNKGLELSLSADVLTGPFKWNTMLNWSTNKNKVLEIPGYIPTQQGTISGHLKVNGSWLEPGLPVGVWNLLKTNGVMRTEKEWQDAARVADSNFDKIGDMSFVDKNGDGKISFGEDRQIVGDPNPDFIFGWTNNFSYKNFDLSVYINGSVGNDIYNVLRAETNIVSAWGNQRAEVKDRWTVNNPNGKYPRAHVLVNQNLLQSDYLIEDGSFLRIQNVTLGYTFPKVSFLRSLRIYATAQNLLTITGYSGYNPEVNSQGQSNLQLGVDYNAYPTARSFILGVNIGF</sequence>
<dbReference type="Proteomes" id="UP000437446">
    <property type="component" value="Unassembled WGS sequence"/>
</dbReference>
<dbReference type="Gene3D" id="2.40.170.20">
    <property type="entry name" value="TonB-dependent receptor, beta-barrel domain"/>
    <property type="match status" value="1"/>
</dbReference>
<dbReference type="Gene3D" id="2.170.130.10">
    <property type="entry name" value="TonB-dependent receptor, plug domain"/>
    <property type="match status" value="1"/>
</dbReference>
<keyword evidence="8" id="KW-0732">Signal</keyword>
<evidence type="ECO:0000313" key="13">
    <source>
        <dbReference type="Proteomes" id="UP000437446"/>
    </source>
</evidence>
<dbReference type="InterPro" id="IPR012910">
    <property type="entry name" value="Plug_dom"/>
</dbReference>
<organism evidence="11 12">
    <name type="scientific">Parabacteroides merdae</name>
    <dbReference type="NCBI Taxonomy" id="46503"/>
    <lineage>
        <taxon>Bacteria</taxon>
        <taxon>Pseudomonadati</taxon>
        <taxon>Bacteroidota</taxon>
        <taxon>Bacteroidia</taxon>
        <taxon>Bacteroidales</taxon>
        <taxon>Tannerellaceae</taxon>
        <taxon>Parabacteroides</taxon>
    </lineage>
</organism>
<dbReference type="EMBL" id="QSII01000008">
    <property type="protein sequence ID" value="RHC86592.1"/>
    <property type="molecule type" value="Genomic_DNA"/>
</dbReference>
<dbReference type="Proteomes" id="UP000286260">
    <property type="component" value="Unassembled WGS sequence"/>
</dbReference>
<reference evidence="10 13" key="2">
    <citation type="journal article" date="2019" name="Nat. Med.">
        <title>A library of human gut bacterial isolates paired with longitudinal multiomics data enables mechanistic microbiome research.</title>
        <authorList>
            <person name="Poyet M."/>
            <person name="Groussin M."/>
            <person name="Gibbons S.M."/>
            <person name="Avila-Pacheco J."/>
            <person name="Jiang X."/>
            <person name="Kearney S.M."/>
            <person name="Perrotta A.R."/>
            <person name="Berdy B."/>
            <person name="Zhao S."/>
            <person name="Lieberman T.D."/>
            <person name="Swanson P.K."/>
            <person name="Smith M."/>
            <person name="Roesemann S."/>
            <person name="Alexander J.E."/>
            <person name="Rich S.A."/>
            <person name="Livny J."/>
            <person name="Vlamakis H."/>
            <person name="Clish C."/>
            <person name="Bullock K."/>
            <person name="Deik A."/>
            <person name="Scott J."/>
            <person name="Pierce K.A."/>
            <person name="Xavier R.J."/>
            <person name="Alm E.J."/>
        </authorList>
    </citation>
    <scope>NUCLEOTIDE SEQUENCE [LARGE SCALE GENOMIC DNA]</scope>
    <source>
        <strain evidence="10 13">BIOML-A25</strain>
    </source>
</reference>
<dbReference type="EMBL" id="WNCR01000010">
    <property type="protein sequence ID" value="MTU30737.1"/>
    <property type="molecule type" value="Genomic_DNA"/>
</dbReference>
<protein>
    <submittedName>
        <fullName evidence="11">SusC/RagA family TonB-linked outer membrane protein</fullName>
    </submittedName>
</protein>
<dbReference type="AlphaFoldDB" id="A0A3E4ZPH3"/>
<dbReference type="InterPro" id="IPR037066">
    <property type="entry name" value="Plug_dom_sf"/>
</dbReference>
<dbReference type="InterPro" id="IPR011662">
    <property type="entry name" value="Secretin/TonB_short_N"/>
</dbReference>
<evidence type="ECO:0000256" key="5">
    <source>
        <dbReference type="ARBA" id="ARBA00023136"/>
    </source>
</evidence>
<feature type="signal peptide" evidence="8">
    <location>
        <begin position="1"/>
        <end position="23"/>
    </location>
</feature>
<dbReference type="Pfam" id="PF07660">
    <property type="entry name" value="STN"/>
    <property type="match status" value="1"/>
</dbReference>
<proteinExistence type="inferred from homology"/>
<comment type="subcellular location">
    <subcellularLocation>
        <location evidence="1 7">Cell outer membrane</location>
        <topology evidence="1 7">Multi-pass membrane protein</topology>
    </subcellularLocation>
</comment>
<dbReference type="Pfam" id="PF07715">
    <property type="entry name" value="Plug"/>
    <property type="match status" value="1"/>
</dbReference>
<evidence type="ECO:0000256" key="1">
    <source>
        <dbReference type="ARBA" id="ARBA00004571"/>
    </source>
</evidence>
<evidence type="ECO:0000313" key="12">
    <source>
        <dbReference type="Proteomes" id="UP000286260"/>
    </source>
</evidence>
<dbReference type="Pfam" id="PF13715">
    <property type="entry name" value="CarbopepD_reg_2"/>
    <property type="match status" value="1"/>
</dbReference>
<dbReference type="InterPro" id="IPR036942">
    <property type="entry name" value="Beta-barrel_TonB_sf"/>
</dbReference>
<evidence type="ECO:0000313" key="11">
    <source>
        <dbReference type="EMBL" id="RHC86592.1"/>
    </source>
</evidence>
<dbReference type="PROSITE" id="PS52016">
    <property type="entry name" value="TONB_DEPENDENT_REC_3"/>
    <property type="match status" value="1"/>
</dbReference>
<keyword evidence="3 7" id="KW-1134">Transmembrane beta strand</keyword>
<dbReference type="NCBIfam" id="TIGR04057">
    <property type="entry name" value="SusC_RagA_signa"/>
    <property type="match status" value="1"/>
</dbReference>
<keyword evidence="5 7" id="KW-0472">Membrane</keyword>
<dbReference type="NCBIfam" id="TIGR04056">
    <property type="entry name" value="OMP_RagA_SusC"/>
    <property type="match status" value="1"/>
</dbReference>
<dbReference type="Gene3D" id="2.60.40.1120">
    <property type="entry name" value="Carboxypeptidase-like, regulatory domain"/>
    <property type="match status" value="1"/>
</dbReference>
<dbReference type="SUPFAM" id="SSF56935">
    <property type="entry name" value="Porins"/>
    <property type="match status" value="1"/>
</dbReference>
<dbReference type="FunFam" id="2.60.40.1120:FF:000003">
    <property type="entry name" value="Outer membrane protein Omp121"/>
    <property type="match status" value="1"/>
</dbReference>
<dbReference type="GO" id="GO:0009279">
    <property type="term" value="C:cell outer membrane"/>
    <property type="evidence" value="ECO:0007669"/>
    <property type="project" value="UniProtKB-SubCell"/>
</dbReference>
<evidence type="ECO:0000256" key="2">
    <source>
        <dbReference type="ARBA" id="ARBA00022448"/>
    </source>
</evidence>
<dbReference type="SMART" id="SM00965">
    <property type="entry name" value="STN"/>
    <property type="match status" value="1"/>
</dbReference>
<dbReference type="InterPro" id="IPR008969">
    <property type="entry name" value="CarboxyPept-like_regulatory"/>
</dbReference>
<keyword evidence="6 7" id="KW-0998">Cell outer membrane</keyword>
<comment type="caution">
    <text evidence="11">The sequence shown here is derived from an EMBL/GenBank/DDBJ whole genome shotgun (WGS) entry which is preliminary data.</text>
</comment>
<evidence type="ECO:0000259" key="9">
    <source>
        <dbReference type="SMART" id="SM00965"/>
    </source>
</evidence>
<evidence type="ECO:0000256" key="8">
    <source>
        <dbReference type="SAM" id="SignalP"/>
    </source>
</evidence>
<keyword evidence="4 7" id="KW-0812">Transmembrane</keyword>
<gene>
    <name evidence="11" type="ORF">DW828_07915</name>
    <name evidence="10" type="ORF">GMD66_16250</name>
</gene>